<evidence type="ECO:0000313" key="2">
    <source>
        <dbReference type="Proteomes" id="UP000028741"/>
    </source>
</evidence>
<reference evidence="1 2" key="1">
    <citation type="journal article" date="2014" name="Arch. Virol.">
        <title>Complete genome sequence of a broad-host-range lytic Dickeya spp. bacteriophage ?D5.</title>
        <authorList>
            <person name="Czajkowski R."/>
            <person name="Ozymko Z."/>
            <person name="Zwirowski S."/>
            <person name="Lojkowska E."/>
        </authorList>
    </citation>
    <scope>NUCLEOTIDE SEQUENCE [LARGE SCALE GENOMIC DNA]</scope>
</reference>
<evidence type="ECO:0000313" key="1">
    <source>
        <dbReference type="EMBL" id="AHZ60206.1"/>
    </source>
</evidence>
<dbReference type="KEGG" id="vg:22113398"/>
<organism evidence="1 2">
    <name type="scientific">Dickeya phage RC-2014</name>
    <dbReference type="NCBI Taxonomy" id="1477406"/>
    <lineage>
        <taxon>Viruses</taxon>
        <taxon>Duplodnaviria</taxon>
        <taxon>Heunggongvirae</taxon>
        <taxon>Uroviricota</taxon>
        <taxon>Caudoviricetes</taxon>
        <taxon>Pantevenvirales</taxon>
        <taxon>Ackermannviridae</taxon>
        <taxon>Aglimvirinae</taxon>
        <taxon>Limestonevirus</taxon>
        <taxon>Limestonevirus RC2014</taxon>
    </lineage>
</organism>
<dbReference type="EMBL" id="KJ716335">
    <property type="protein sequence ID" value="AHZ60206.1"/>
    <property type="molecule type" value="Genomic_DNA"/>
</dbReference>
<protein>
    <submittedName>
        <fullName evidence="1">Uncharacterized protein</fullName>
    </submittedName>
</protein>
<dbReference type="GeneID" id="22113398"/>
<proteinExistence type="predicted"/>
<gene>
    <name evidence="1" type="ORF">DA66_0034</name>
</gene>
<dbReference type="Proteomes" id="UP000028741">
    <property type="component" value="Segment"/>
</dbReference>
<sequence>MFQTLVLVPGQPAIFLKHDSKVEAENVLRNVKTASAWHNGGEITAIPLNYTDPLDTANRTHFLLDLSKLPEDKRQDFVANIKNYITTEQIKLHEGKA</sequence>
<name>A0A075E0S1_9CAUD</name>
<dbReference type="RefSeq" id="YP_009102874.1">
    <property type="nucleotide sequence ID" value="NC_025452.1"/>
</dbReference>
<keyword evidence="2" id="KW-1185">Reference proteome</keyword>
<accession>A0A075E0S1</accession>